<feature type="region of interest" description="Disordered" evidence="1">
    <location>
        <begin position="1"/>
        <end position="23"/>
    </location>
</feature>
<name>A0A3R9QGZ4_9CREN</name>
<sequence length="109" mass="11722">MKGEIKEVEIGGHPTKAGEVVPPTGIVAPTGVVRETLQRIMIEAEIPWDRLSDLVGGVLGPLNCEGAEISLKIKIEASSEKGISKDTFESEVMKTLRKIGAKIIKEEAK</sequence>
<dbReference type="Proteomes" id="UP000277582">
    <property type="component" value="Unassembled WGS sequence"/>
</dbReference>
<reference evidence="2 3" key="1">
    <citation type="submission" date="2018-10" db="EMBL/GenBank/DDBJ databases">
        <title>Co-occurring genomic capacity for anaerobic methane metabolism and dissimilatory sulfite reduction discovered in the Korarchaeota.</title>
        <authorList>
            <person name="Mckay L.J."/>
            <person name="Dlakic M."/>
            <person name="Fields M.W."/>
            <person name="Delmont T.O."/>
            <person name="Eren A.M."/>
            <person name="Jay Z.J."/>
            <person name="Klingelsmith K.B."/>
            <person name="Rusch D.B."/>
            <person name="Inskeep W.P."/>
        </authorList>
    </citation>
    <scope>NUCLEOTIDE SEQUENCE [LARGE SCALE GENOMIC DNA]</scope>
    <source>
        <strain evidence="2 3">MDKW</strain>
    </source>
</reference>
<protein>
    <submittedName>
        <fullName evidence="2">Uncharacterized protein</fullName>
    </submittedName>
</protein>
<evidence type="ECO:0000313" key="3">
    <source>
        <dbReference type="Proteomes" id="UP000277582"/>
    </source>
</evidence>
<evidence type="ECO:0000313" key="2">
    <source>
        <dbReference type="EMBL" id="RSN76287.1"/>
    </source>
</evidence>
<dbReference type="EMBL" id="RCOS01000062">
    <property type="protein sequence ID" value="RSN76287.1"/>
    <property type="molecule type" value="Genomic_DNA"/>
</dbReference>
<organism evidence="2 3">
    <name type="scientific">Candidatus Methanodesulfokora washburnensis</name>
    <dbReference type="NCBI Taxonomy" id="2478471"/>
    <lineage>
        <taxon>Archaea</taxon>
        <taxon>Thermoproteota</taxon>
        <taxon>Candidatus Korarchaeia</taxon>
        <taxon>Candidatus Korarchaeia incertae sedis</taxon>
        <taxon>Candidatus Methanodesulfokora</taxon>
    </lineage>
</organism>
<comment type="caution">
    <text evidence="2">The sequence shown here is derived from an EMBL/GenBank/DDBJ whole genome shotgun (WGS) entry which is preliminary data.</text>
</comment>
<keyword evidence="3" id="KW-1185">Reference proteome</keyword>
<dbReference type="AlphaFoldDB" id="A0A3R9QGZ4"/>
<evidence type="ECO:0000256" key="1">
    <source>
        <dbReference type="SAM" id="MobiDB-lite"/>
    </source>
</evidence>
<gene>
    <name evidence="2" type="ORF">D6D85_04895</name>
</gene>
<accession>A0A3R9QGZ4</accession>
<proteinExistence type="predicted"/>
<feature type="compositionally biased region" description="Basic and acidic residues" evidence="1">
    <location>
        <begin position="1"/>
        <end position="10"/>
    </location>
</feature>